<protein>
    <submittedName>
        <fullName evidence="1">Uncharacterized protein</fullName>
    </submittedName>
</protein>
<dbReference type="Proteomes" id="UP001177003">
    <property type="component" value="Chromosome 5"/>
</dbReference>
<evidence type="ECO:0000313" key="2">
    <source>
        <dbReference type="Proteomes" id="UP001177003"/>
    </source>
</evidence>
<reference evidence="1" key="1">
    <citation type="submission" date="2023-04" db="EMBL/GenBank/DDBJ databases">
        <authorList>
            <person name="Vijverberg K."/>
            <person name="Xiong W."/>
            <person name="Schranz E."/>
        </authorList>
    </citation>
    <scope>NUCLEOTIDE SEQUENCE</scope>
</reference>
<name>A0AA36E837_LACSI</name>
<proteinExistence type="predicted"/>
<dbReference type="AlphaFoldDB" id="A0AA36E837"/>
<organism evidence="1 2">
    <name type="scientific">Lactuca saligna</name>
    <name type="common">Willowleaf lettuce</name>
    <dbReference type="NCBI Taxonomy" id="75948"/>
    <lineage>
        <taxon>Eukaryota</taxon>
        <taxon>Viridiplantae</taxon>
        <taxon>Streptophyta</taxon>
        <taxon>Embryophyta</taxon>
        <taxon>Tracheophyta</taxon>
        <taxon>Spermatophyta</taxon>
        <taxon>Magnoliopsida</taxon>
        <taxon>eudicotyledons</taxon>
        <taxon>Gunneridae</taxon>
        <taxon>Pentapetalae</taxon>
        <taxon>asterids</taxon>
        <taxon>campanulids</taxon>
        <taxon>Asterales</taxon>
        <taxon>Asteraceae</taxon>
        <taxon>Cichorioideae</taxon>
        <taxon>Cichorieae</taxon>
        <taxon>Lactucinae</taxon>
        <taxon>Lactuca</taxon>
    </lineage>
</organism>
<accession>A0AA36E837</accession>
<keyword evidence="2" id="KW-1185">Reference proteome</keyword>
<evidence type="ECO:0000313" key="1">
    <source>
        <dbReference type="EMBL" id="CAI9285973.1"/>
    </source>
</evidence>
<dbReference type="EMBL" id="OX465081">
    <property type="protein sequence ID" value="CAI9285973.1"/>
    <property type="molecule type" value="Genomic_DNA"/>
</dbReference>
<gene>
    <name evidence="1" type="ORF">LSALG_LOCUS25415</name>
</gene>
<sequence>MATQSSTIFSEADFKLVGDAYGLSPNEGVEFPSPDLLMLSPPPGKVGVYLKTLDAGMCLPRHFQEVILQKNGCSIQILTPIAINKVLVFETICRDNVMLLDY</sequence>